<proteinExistence type="predicted"/>
<evidence type="ECO:0000313" key="3">
    <source>
        <dbReference type="Proteomes" id="UP001054945"/>
    </source>
</evidence>
<evidence type="ECO:0000256" key="1">
    <source>
        <dbReference type="SAM" id="MobiDB-lite"/>
    </source>
</evidence>
<comment type="caution">
    <text evidence="2">The sequence shown here is derived from an EMBL/GenBank/DDBJ whole genome shotgun (WGS) entry which is preliminary data.</text>
</comment>
<keyword evidence="3" id="KW-1185">Reference proteome</keyword>
<feature type="region of interest" description="Disordered" evidence="1">
    <location>
        <begin position="1"/>
        <end position="20"/>
    </location>
</feature>
<name>A0AAV4WZY8_CAEEX</name>
<organism evidence="2 3">
    <name type="scientific">Caerostris extrusa</name>
    <name type="common">Bark spider</name>
    <name type="synonym">Caerostris bankana</name>
    <dbReference type="NCBI Taxonomy" id="172846"/>
    <lineage>
        <taxon>Eukaryota</taxon>
        <taxon>Metazoa</taxon>
        <taxon>Ecdysozoa</taxon>
        <taxon>Arthropoda</taxon>
        <taxon>Chelicerata</taxon>
        <taxon>Arachnida</taxon>
        <taxon>Araneae</taxon>
        <taxon>Araneomorphae</taxon>
        <taxon>Entelegynae</taxon>
        <taxon>Araneoidea</taxon>
        <taxon>Araneidae</taxon>
        <taxon>Caerostris</taxon>
    </lineage>
</organism>
<accession>A0AAV4WZY8</accession>
<sequence length="89" mass="10130">MLVGRPRPEASLGLKTPSNTSLSIKTSRLLRRRHTGEEASERRKEKEITSWAIEDSRLSNLLVRRKCACSAILRTPFVLHAVHFASRTF</sequence>
<dbReference type="EMBL" id="BPLR01017069">
    <property type="protein sequence ID" value="GIY88477.1"/>
    <property type="molecule type" value="Genomic_DNA"/>
</dbReference>
<evidence type="ECO:0000313" key="2">
    <source>
        <dbReference type="EMBL" id="GIY88477.1"/>
    </source>
</evidence>
<dbReference type="Proteomes" id="UP001054945">
    <property type="component" value="Unassembled WGS sequence"/>
</dbReference>
<protein>
    <submittedName>
        <fullName evidence="2">Uncharacterized protein</fullName>
    </submittedName>
</protein>
<dbReference type="AlphaFoldDB" id="A0AAV4WZY8"/>
<gene>
    <name evidence="2" type="ORF">CEXT_639361</name>
</gene>
<reference evidence="2 3" key="1">
    <citation type="submission" date="2021-06" db="EMBL/GenBank/DDBJ databases">
        <title>Caerostris extrusa draft genome.</title>
        <authorList>
            <person name="Kono N."/>
            <person name="Arakawa K."/>
        </authorList>
    </citation>
    <scope>NUCLEOTIDE SEQUENCE [LARGE SCALE GENOMIC DNA]</scope>
</reference>